<keyword evidence="2" id="KW-1185">Reference proteome</keyword>
<name>A0AA87RJ81_9MICO</name>
<protein>
    <submittedName>
        <fullName evidence="1">Uncharacterized protein</fullName>
    </submittedName>
</protein>
<accession>A0AA87RJ81</accession>
<dbReference type="AlphaFoldDB" id="A0AA87RJ81"/>
<organism evidence="1 2">
    <name type="scientific">Agrococcus baldri</name>
    <dbReference type="NCBI Taxonomy" id="153730"/>
    <lineage>
        <taxon>Bacteria</taxon>
        <taxon>Bacillati</taxon>
        <taxon>Actinomycetota</taxon>
        <taxon>Actinomycetes</taxon>
        <taxon>Micrococcales</taxon>
        <taxon>Microbacteriaceae</taxon>
        <taxon>Agrococcus</taxon>
    </lineage>
</organism>
<evidence type="ECO:0000313" key="1">
    <source>
        <dbReference type="EMBL" id="GEK79197.1"/>
    </source>
</evidence>
<reference evidence="1 2" key="1">
    <citation type="submission" date="2019-07" db="EMBL/GenBank/DDBJ databases">
        <title>Whole genome shotgun sequence of Agrococcus baldri NBRC 103055.</title>
        <authorList>
            <person name="Hosoyama A."/>
            <person name="Uohara A."/>
            <person name="Ohji S."/>
            <person name="Ichikawa N."/>
        </authorList>
    </citation>
    <scope>NUCLEOTIDE SEQUENCE [LARGE SCALE GENOMIC DNA]</scope>
    <source>
        <strain evidence="1 2">NBRC 103055</strain>
    </source>
</reference>
<sequence length="143" mass="15186">MVGEARATWEQFLGHLNEYSANPADADRQQLMRVADPAVADGQMQVFEQASAAGIHAEGARVTADFTAVQSNDNAQTVSAVVCVDVSGERVIAADGTDVTDADRPSQVAYELMFDRADSEDDSNLLITSYAEATDALAENPCS</sequence>
<comment type="caution">
    <text evidence="1">The sequence shown here is derived from an EMBL/GenBank/DDBJ whole genome shotgun (WGS) entry which is preliminary data.</text>
</comment>
<proteinExistence type="predicted"/>
<evidence type="ECO:0000313" key="2">
    <source>
        <dbReference type="Proteomes" id="UP000321749"/>
    </source>
</evidence>
<dbReference type="EMBL" id="BJUU01000002">
    <property type="protein sequence ID" value="GEK79197.1"/>
    <property type="molecule type" value="Genomic_DNA"/>
</dbReference>
<dbReference type="Proteomes" id="UP000321749">
    <property type="component" value="Unassembled WGS sequence"/>
</dbReference>
<gene>
    <name evidence="1" type="ORF">ABA31_05480</name>
</gene>